<accession>A0A1I5GX38</accession>
<dbReference type="PANTHER" id="PTHR43479:SF11">
    <property type="entry name" value="ACREF_ENVCD OPERON REPRESSOR-RELATED"/>
    <property type="match status" value="1"/>
</dbReference>
<evidence type="ECO:0000256" key="1">
    <source>
        <dbReference type="ARBA" id="ARBA00023015"/>
    </source>
</evidence>
<organism evidence="6 7">
    <name type="scientific">Algoriphagus ornithinivorans</name>
    <dbReference type="NCBI Taxonomy" id="226506"/>
    <lineage>
        <taxon>Bacteria</taxon>
        <taxon>Pseudomonadati</taxon>
        <taxon>Bacteroidota</taxon>
        <taxon>Cytophagia</taxon>
        <taxon>Cytophagales</taxon>
        <taxon>Cyclobacteriaceae</taxon>
        <taxon>Algoriphagus</taxon>
    </lineage>
</organism>
<dbReference type="SUPFAM" id="SSF46689">
    <property type="entry name" value="Homeodomain-like"/>
    <property type="match status" value="1"/>
</dbReference>
<dbReference type="EMBL" id="FOVW01000006">
    <property type="protein sequence ID" value="SFO40430.1"/>
    <property type="molecule type" value="Genomic_DNA"/>
</dbReference>
<sequence length="233" mass="26787">MAGEKNKEKLILDSAIALFTSKGFQATRMEDVAKKAGISKGLSYFYFKNKEDLFMALTKKAFDQLKDEFRDEWSNRSRGKSGLAMLSDLIIRISNFAKTNQILYDSVINFLDLMKKYNSEKERESINALILESVHFQKLLEIHHEPAKLGILMVSHGIKDGSIRPELQPEITFYTIWSMMIGFEKMRGPIEYEAKEVKINPENWEPGFIKLMQEMLKGTIQASKPTTVQTSLF</sequence>
<dbReference type="GO" id="GO:0003677">
    <property type="term" value="F:DNA binding"/>
    <property type="evidence" value="ECO:0007669"/>
    <property type="project" value="UniProtKB-UniRule"/>
</dbReference>
<dbReference type="InterPro" id="IPR050624">
    <property type="entry name" value="HTH-type_Tx_Regulator"/>
</dbReference>
<evidence type="ECO:0000313" key="7">
    <source>
        <dbReference type="Proteomes" id="UP000199564"/>
    </source>
</evidence>
<dbReference type="RefSeq" id="WP_091653961.1">
    <property type="nucleotide sequence ID" value="NZ_FOVW01000006.1"/>
</dbReference>
<dbReference type="PRINTS" id="PR00455">
    <property type="entry name" value="HTHTETR"/>
</dbReference>
<dbReference type="InterPro" id="IPR001647">
    <property type="entry name" value="HTH_TetR"/>
</dbReference>
<dbReference type="PANTHER" id="PTHR43479">
    <property type="entry name" value="ACREF/ENVCD OPERON REPRESSOR-RELATED"/>
    <property type="match status" value="1"/>
</dbReference>
<dbReference type="Proteomes" id="UP000199564">
    <property type="component" value="Unassembled WGS sequence"/>
</dbReference>
<keyword evidence="1" id="KW-0805">Transcription regulation</keyword>
<evidence type="ECO:0000256" key="2">
    <source>
        <dbReference type="ARBA" id="ARBA00023125"/>
    </source>
</evidence>
<gene>
    <name evidence="6" type="ORF">SAMN04488519_106118</name>
</gene>
<dbReference type="PROSITE" id="PS50977">
    <property type="entry name" value="HTH_TETR_2"/>
    <property type="match status" value="1"/>
</dbReference>
<keyword evidence="7" id="KW-1185">Reference proteome</keyword>
<keyword evidence="2 4" id="KW-0238">DNA-binding</keyword>
<dbReference type="FunFam" id="1.10.10.60:FF:000141">
    <property type="entry name" value="TetR family transcriptional regulator"/>
    <property type="match status" value="1"/>
</dbReference>
<dbReference type="AlphaFoldDB" id="A0A1I5GX38"/>
<evidence type="ECO:0000313" key="6">
    <source>
        <dbReference type="EMBL" id="SFO40430.1"/>
    </source>
</evidence>
<keyword evidence="3" id="KW-0804">Transcription</keyword>
<evidence type="ECO:0000259" key="5">
    <source>
        <dbReference type="PROSITE" id="PS50977"/>
    </source>
</evidence>
<feature type="domain" description="HTH tetR-type" evidence="5">
    <location>
        <begin position="5"/>
        <end position="65"/>
    </location>
</feature>
<proteinExistence type="predicted"/>
<evidence type="ECO:0000256" key="4">
    <source>
        <dbReference type="PROSITE-ProRule" id="PRU00335"/>
    </source>
</evidence>
<dbReference type="Pfam" id="PF00440">
    <property type="entry name" value="TetR_N"/>
    <property type="match status" value="1"/>
</dbReference>
<evidence type="ECO:0000256" key="3">
    <source>
        <dbReference type="ARBA" id="ARBA00023163"/>
    </source>
</evidence>
<dbReference type="Gene3D" id="1.10.357.10">
    <property type="entry name" value="Tetracycline Repressor, domain 2"/>
    <property type="match status" value="1"/>
</dbReference>
<dbReference type="InterPro" id="IPR009057">
    <property type="entry name" value="Homeodomain-like_sf"/>
</dbReference>
<protein>
    <submittedName>
        <fullName evidence="6">Transcriptional regulator, TetR family</fullName>
    </submittedName>
</protein>
<dbReference type="STRING" id="226506.SAMN04488519_106118"/>
<reference evidence="7" key="1">
    <citation type="submission" date="2016-10" db="EMBL/GenBank/DDBJ databases">
        <authorList>
            <person name="Varghese N."/>
            <person name="Submissions S."/>
        </authorList>
    </citation>
    <scope>NUCLEOTIDE SEQUENCE [LARGE SCALE GENOMIC DNA]</scope>
    <source>
        <strain evidence="7">DSM 15282</strain>
    </source>
</reference>
<feature type="DNA-binding region" description="H-T-H motif" evidence="4">
    <location>
        <begin position="28"/>
        <end position="47"/>
    </location>
</feature>
<name>A0A1I5GX38_9BACT</name>